<accession>A0ABQ4LN74</accession>
<keyword evidence="2" id="KW-1185">Reference proteome</keyword>
<evidence type="ECO:0000313" key="2">
    <source>
        <dbReference type="Proteomes" id="UP000676601"/>
    </source>
</evidence>
<name>A0ABQ4LN74_9BACL</name>
<proteinExistence type="predicted"/>
<evidence type="ECO:0000313" key="1">
    <source>
        <dbReference type="EMBL" id="GIO57966.1"/>
    </source>
</evidence>
<protein>
    <submittedName>
        <fullName evidence="1">Uncharacterized protein</fullName>
    </submittedName>
</protein>
<organism evidence="1 2">
    <name type="scientific">Paenibacillus cineris</name>
    <dbReference type="NCBI Taxonomy" id="237530"/>
    <lineage>
        <taxon>Bacteria</taxon>
        <taxon>Bacillati</taxon>
        <taxon>Bacillota</taxon>
        <taxon>Bacilli</taxon>
        <taxon>Bacillales</taxon>
        <taxon>Paenibacillaceae</taxon>
        <taxon>Paenibacillus</taxon>
    </lineage>
</organism>
<sequence length="167" mass="19750">MKQITARHLTFLQIAINVFETDVLRETHWNTDRDLVALRYGTDRDCIQIFELGEEVGFFSQMIPPTDGEKYLEALGGKYDLEFDEVRSEVEDFAFEMEHELRNNDYKGGWENSTPQFLKNRLERNLRKLFSCVSHAEFRRRCANIANYAMMLSDNDRREEAERAKQP</sequence>
<dbReference type="Proteomes" id="UP000676601">
    <property type="component" value="Unassembled WGS sequence"/>
</dbReference>
<comment type="caution">
    <text evidence="1">The sequence shown here is derived from an EMBL/GenBank/DDBJ whole genome shotgun (WGS) entry which is preliminary data.</text>
</comment>
<gene>
    <name evidence="1" type="ORF">J21TS7_62840</name>
</gene>
<dbReference type="RefSeq" id="WP_212985983.1">
    <property type="nucleotide sequence ID" value="NZ_BORU01000005.1"/>
</dbReference>
<reference evidence="1 2" key="1">
    <citation type="submission" date="2021-03" db="EMBL/GenBank/DDBJ databases">
        <title>Antimicrobial resistance genes in bacteria isolated from Japanese honey, and their potential for conferring macrolide and lincosamide resistance in the American foulbrood pathogen Paenibacillus larvae.</title>
        <authorList>
            <person name="Okamoto M."/>
            <person name="Kumagai M."/>
            <person name="Kanamori H."/>
            <person name="Takamatsu D."/>
        </authorList>
    </citation>
    <scope>NUCLEOTIDE SEQUENCE [LARGE SCALE GENOMIC DNA]</scope>
    <source>
        <strain evidence="1 2">J21TS7</strain>
    </source>
</reference>
<dbReference type="EMBL" id="BORU01000005">
    <property type="protein sequence ID" value="GIO57966.1"/>
    <property type="molecule type" value="Genomic_DNA"/>
</dbReference>